<dbReference type="EMBL" id="BMFR01000010">
    <property type="protein sequence ID" value="GGG79224.1"/>
    <property type="molecule type" value="Genomic_DNA"/>
</dbReference>
<organism evidence="3 4">
    <name type="scientific">Virgibacillus oceani</name>
    <dbReference type="NCBI Taxonomy" id="1479511"/>
    <lineage>
        <taxon>Bacteria</taxon>
        <taxon>Bacillati</taxon>
        <taxon>Bacillota</taxon>
        <taxon>Bacilli</taxon>
        <taxon>Bacillales</taxon>
        <taxon>Bacillaceae</taxon>
        <taxon>Virgibacillus</taxon>
    </lineage>
</organism>
<dbReference type="Proteomes" id="UP000622860">
    <property type="component" value="Unassembled WGS sequence"/>
</dbReference>
<reference evidence="3" key="2">
    <citation type="submission" date="2020-09" db="EMBL/GenBank/DDBJ databases">
        <authorList>
            <person name="Sun Q."/>
            <person name="Zhou Y."/>
        </authorList>
    </citation>
    <scope>NUCLEOTIDE SEQUENCE</scope>
    <source>
        <strain evidence="3">CGMCC 1.12754</strain>
    </source>
</reference>
<evidence type="ECO:0000313" key="4">
    <source>
        <dbReference type="Proteomes" id="UP000622860"/>
    </source>
</evidence>
<dbReference type="InterPro" id="IPR023393">
    <property type="entry name" value="START-like_dom_sf"/>
</dbReference>
<evidence type="ECO:0000259" key="2">
    <source>
        <dbReference type="Pfam" id="PF08327"/>
    </source>
</evidence>
<dbReference type="InterPro" id="IPR013538">
    <property type="entry name" value="ASHA1/2-like_C"/>
</dbReference>
<dbReference type="AlphaFoldDB" id="A0A917HHZ8"/>
<keyword evidence="4" id="KW-1185">Reference proteome</keyword>
<protein>
    <submittedName>
        <fullName evidence="3">Toxin</fullName>
    </submittedName>
</protein>
<sequence length="150" mass="17052">MTNDRIEREIYINASVNTVWELISQPAWWVGDAPGPDKVHVDGSRVVADTKYGKFPVLTEKADPPNYLACRWASSFPGEEPIEGNSTLVEFMLKEKDGGTWLIVVESGFSSLTVSDEEKGKYFKENVQGWKYQLEVLRKRAEPENVIDRK</sequence>
<feature type="domain" description="Activator of Hsp90 ATPase homologue 1/2-like C-terminal" evidence="2">
    <location>
        <begin position="13"/>
        <end position="140"/>
    </location>
</feature>
<gene>
    <name evidence="3" type="ORF">GCM10011398_25670</name>
</gene>
<name>A0A917HHZ8_9BACI</name>
<proteinExistence type="inferred from homology"/>
<dbReference type="Pfam" id="PF08327">
    <property type="entry name" value="AHSA1"/>
    <property type="match status" value="1"/>
</dbReference>
<dbReference type="SUPFAM" id="SSF55961">
    <property type="entry name" value="Bet v1-like"/>
    <property type="match status" value="1"/>
</dbReference>
<reference evidence="3" key="1">
    <citation type="journal article" date="2014" name="Int. J. Syst. Evol. Microbiol.">
        <title>Complete genome sequence of Corynebacterium casei LMG S-19264T (=DSM 44701T), isolated from a smear-ripened cheese.</title>
        <authorList>
            <consortium name="US DOE Joint Genome Institute (JGI-PGF)"/>
            <person name="Walter F."/>
            <person name="Albersmeier A."/>
            <person name="Kalinowski J."/>
            <person name="Ruckert C."/>
        </authorList>
    </citation>
    <scope>NUCLEOTIDE SEQUENCE</scope>
    <source>
        <strain evidence="3">CGMCC 1.12754</strain>
    </source>
</reference>
<comment type="similarity">
    <text evidence="1">Belongs to the AHA1 family.</text>
</comment>
<evidence type="ECO:0000256" key="1">
    <source>
        <dbReference type="ARBA" id="ARBA00006817"/>
    </source>
</evidence>
<comment type="caution">
    <text evidence="3">The sequence shown here is derived from an EMBL/GenBank/DDBJ whole genome shotgun (WGS) entry which is preliminary data.</text>
</comment>
<accession>A0A917HHZ8</accession>
<evidence type="ECO:0000313" key="3">
    <source>
        <dbReference type="EMBL" id="GGG79224.1"/>
    </source>
</evidence>
<dbReference type="RefSeq" id="WP_188455770.1">
    <property type="nucleotide sequence ID" value="NZ_BMFR01000010.1"/>
</dbReference>
<dbReference type="Gene3D" id="3.30.530.20">
    <property type="match status" value="1"/>
</dbReference>